<dbReference type="SUPFAM" id="SSF53335">
    <property type="entry name" value="S-adenosyl-L-methionine-dependent methyltransferases"/>
    <property type="match status" value="1"/>
</dbReference>
<protein>
    <recommendedName>
        <fullName evidence="3">Methyltransferase family protein</fullName>
    </recommendedName>
</protein>
<dbReference type="RefSeq" id="WP_197013009.1">
    <property type="nucleotide sequence ID" value="NZ_BAABES010000011.1"/>
</dbReference>
<name>A0A931GPF3_9ACTN</name>
<dbReference type="Gene3D" id="3.40.50.150">
    <property type="entry name" value="Vaccinia Virus protein VP39"/>
    <property type="match status" value="1"/>
</dbReference>
<accession>A0A931GPF3</accession>
<reference evidence="1" key="1">
    <citation type="submission" date="2020-11" db="EMBL/GenBank/DDBJ databases">
        <title>Sequencing the genomes of 1000 actinobacteria strains.</title>
        <authorList>
            <person name="Klenk H.-P."/>
        </authorList>
    </citation>
    <scope>NUCLEOTIDE SEQUENCE</scope>
    <source>
        <strain evidence="1">DSM 43175</strain>
    </source>
</reference>
<gene>
    <name evidence="1" type="ORF">IW256_004674</name>
</gene>
<dbReference type="EMBL" id="JADOUA010000001">
    <property type="protein sequence ID" value="MBG6090561.1"/>
    <property type="molecule type" value="Genomic_DNA"/>
</dbReference>
<evidence type="ECO:0000313" key="2">
    <source>
        <dbReference type="Proteomes" id="UP000614047"/>
    </source>
</evidence>
<sequence length="248" mass="26889">MTHDFYAGGAGDRLVDPDLYPPRIHELVGEEAALLDALPPGLGRLVEVGSMEGLHLDWAVARRTGYLGLDIVERYVRAGRRRIADLGLPPARYGFRLCGAEHIARLGLSSEGGDLAFFPFNSFGNITDLAGAVNGLAAARLPFVISSYQVSAEATRHREEYYRACRYRDVAVERDDRGVRFTSPDGLDTIAYDPGFLVEVFAARGVEVRPVEFAEIGLAYCTPGLAEPLRAAAGLPESTVRTGPSHEA</sequence>
<evidence type="ECO:0008006" key="3">
    <source>
        <dbReference type="Google" id="ProtNLM"/>
    </source>
</evidence>
<organism evidence="1 2">
    <name type="scientific">Actinomadura viridis</name>
    <dbReference type="NCBI Taxonomy" id="58110"/>
    <lineage>
        <taxon>Bacteria</taxon>
        <taxon>Bacillati</taxon>
        <taxon>Actinomycetota</taxon>
        <taxon>Actinomycetes</taxon>
        <taxon>Streptosporangiales</taxon>
        <taxon>Thermomonosporaceae</taxon>
        <taxon>Actinomadura</taxon>
    </lineage>
</organism>
<comment type="caution">
    <text evidence="1">The sequence shown here is derived from an EMBL/GenBank/DDBJ whole genome shotgun (WGS) entry which is preliminary data.</text>
</comment>
<dbReference type="InterPro" id="IPR029063">
    <property type="entry name" value="SAM-dependent_MTases_sf"/>
</dbReference>
<evidence type="ECO:0000313" key="1">
    <source>
        <dbReference type="EMBL" id="MBG6090561.1"/>
    </source>
</evidence>
<keyword evidence="2" id="KW-1185">Reference proteome</keyword>
<proteinExistence type="predicted"/>
<dbReference type="AlphaFoldDB" id="A0A931GPF3"/>
<dbReference type="Proteomes" id="UP000614047">
    <property type="component" value="Unassembled WGS sequence"/>
</dbReference>